<dbReference type="Pfam" id="PF26639">
    <property type="entry name" value="Het-6_barrel"/>
    <property type="match status" value="1"/>
</dbReference>
<dbReference type="InterPro" id="IPR052895">
    <property type="entry name" value="HetReg/Transcr_Mod"/>
</dbReference>
<organism evidence="1 2">
    <name type="scientific">Xylaria arbuscula</name>
    <dbReference type="NCBI Taxonomy" id="114810"/>
    <lineage>
        <taxon>Eukaryota</taxon>
        <taxon>Fungi</taxon>
        <taxon>Dikarya</taxon>
        <taxon>Ascomycota</taxon>
        <taxon>Pezizomycotina</taxon>
        <taxon>Sordariomycetes</taxon>
        <taxon>Xylariomycetidae</taxon>
        <taxon>Xylariales</taxon>
        <taxon>Xylariaceae</taxon>
        <taxon>Xylaria</taxon>
    </lineage>
</organism>
<reference evidence="1" key="1">
    <citation type="submission" date="2022-07" db="EMBL/GenBank/DDBJ databases">
        <title>Genome Sequence of Xylaria arbuscula.</title>
        <authorList>
            <person name="Buettner E."/>
        </authorList>
    </citation>
    <scope>NUCLEOTIDE SEQUENCE</scope>
    <source>
        <strain evidence="1">VT107</strain>
    </source>
</reference>
<keyword evidence="2" id="KW-1185">Reference proteome</keyword>
<comment type="caution">
    <text evidence="1">The sequence shown here is derived from an EMBL/GenBank/DDBJ whole genome shotgun (WGS) entry which is preliminary data.</text>
</comment>
<evidence type="ECO:0000313" key="2">
    <source>
        <dbReference type="Proteomes" id="UP001148614"/>
    </source>
</evidence>
<gene>
    <name evidence="1" type="ORF">NPX13_g8807</name>
</gene>
<proteinExistence type="predicted"/>
<dbReference type="PANTHER" id="PTHR24148">
    <property type="entry name" value="ANKYRIN REPEAT DOMAIN-CONTAINING PROTEIN 39 HOMOLOG-RELATED"/>
    <property type="match status" value="1"/>
</dbReference>
<evidence type="ECO:0000313" key="1">
    <source>
        <dbReference type="EMBL" id="KAJ3561796.1"/>
    </source>
</evidence>
<accession>A0A9W8N880</accession>
<dbReference type="Proteomes" id="UP001148614">
    <property type="component" value="Unassembled WGS sequence"/>
</dbReference>
<dbReference type="EMBL" id="JANPWZ010002006">
    <property type="protein sequence ID" value="KAJ3561796.1"/>
    <property type="molecule type" value="Genomic_DNA"/>
</dbReference>
<dbReference type="VEuPathDB" id="FungiDB:F4678DRAFT_469529"/>
<dbReference type="PANTHER" id="PTHR24148:SF64">
    <property type="entry name" value="HETEROKARYON INCOMPATIBILITY DOMAIN-CONTAINING PROTEIN"/>
    <property type="match status" value="1"/>
</dbReference>
<dbReference type="AlphaFoldDB" id="A0A9W8N880"/>
<protein>
    <submittedName>
        <fullName evidence="1">Uncharacterized protein</fullName>
    </submittedName>
</protein>
<name>A0A9W8N880_9PEZI</name>
<sequence length="189" mass="21285">MLDTGRMTWPEHGDDVLSVNGVFFERILACSDIMSQDDSEEHLEGMAREVITKALAEDPRFRVISEVYWQVALGDILEGNYADPNEHLEGVMGDEYWRNEMLRDQRLFITENGAVGLGPSGTSVGDEVWVLSGGRSPFLLGPLHKSDADVKGEDWPYHYTFRGDVFIPGIMNGEAVDSRIDTQRFVHIH</sequence>